<dbReference type="AlphaFoldDB" id="A0A6A4GNJ6"/>
<evidence type="ECO:0000313" key="2">
    <source>
        <dbReference type="EMBL" id="KAE9387339.1"/>
    </source>
</evidence>
<organism evidence="2 3">
    <name type="scientific">Gymnopus androsaceus JB14</name>
    <dbReference type="NCBI Taxonomy" id="1447944"/>
    <lineage>
        <taxon>Eukaryota</taxon>
        <taxon>Fungi</taxon>
        <taxon>Dikarya</taxon>
        <taxon>Basidiomycota</taxon>
        <taxon>Agaricomycotina</taxon>
        <taxon>Agaricomycetes</taxon>
        <taxon>Agaricomycetidae</taxon>
        <taxon>Agaricales</taxon>
        <taxon>Marasmiineae</taxon>
        <taxon>Omphalotaceae</taxon>
        <taxon>Gymnopus</taxon>
    </lineage>
</organism>
<dbReference type="InterPro" id="IPR041577">
    <property type="entry name" value="RT_RNaseH_2"/>
</dbReference>
<accession>A0A6A4GNJ6</accession>
<gene>
    <name evidence="2" type="ORF">BT96DRAFT_786889</name>
</gene>
<feature type="non-terminal residue" evidence="2">
    <location>
        <position position="74"/>
    </location>
</feature>
<name>A0A6A4GNJ6_9AGAR</name>
<dbReference type="Pfam" id="PF17919">
    <property type="entry name" value="RT_RNaseH_2"/>
    <property type="match status" value="1"/>
</dbReference>
<dbReference type="OrthoDB" id="2662456at2759"/>
<reference evidence="2" key="1">
    <citation type="journal article" date="2019" name="Environ. Microbiol.">
        <title>Fungal ecological strategies reflected in gene transcription - a case study of two litter decomposers.</title>
        <authorList>
            <person name="Barbi F."/>
            <person name="Kohler A."/>
            <person name="Barry K."/>
            <person name="Baskaran P."/>
            <person name="Daum C."/>
            <person name="Fauchery L."/>
            <person name="Ihrmark K."/>
            <person name="Kuo A."/>
            <person name="LaButti K."/>
            <person name="Lipzen A."/>
            <person name="Morin E."/>
            <person name="Grigoriev I.V."/>
            <person name="Henrissat B."/>
            <person name="Lindahl B."/>
            <person name="Martin F."/>
        </authorList>
    </citation>
    <scope>NUCLEOTIDE SEQUENCE</scope>
    <source>
        <strain evidence="2">JB14</strain>
    </source>
</reference>
<feature type="non-terminal residue" evidence="2">
    <location>
        <position position="1"/>
    </location>
</feature>
<keyword evidence="3" id="KW-1185">Reference proteome</keyword>
<evidence type="ECO:0000259" key="1">
    <source>
        <dbReference type="Pfam" id="PF17919"/>
    </source>
</evidence>
<protein>
    <recommendedName>
        <fullName evidence="1">Reverse transcriptase/retrotransposon-derived protein RNase H-like domain-containing protein</fullName>
    </recommendedName>
</protein>
<dbReference type="EMBL" id="ML769807">
    <property type="protein sequence ID" value="KAE9387339.1"/>
    <property type="molecule type" value="Genomic_DNA"/>
</dbReference>
<dbReference type="InterPro" id="IPR043502">
    <property type="entry name" value="DNA/RNA_pol_sf"/>
</dbReference>
<sequence>LEAWKLEGRWGEKHTQAFLKLKELMVSEPLLRSPRWDGSHFIVTTDGCKEGFAGVLAQRFTTQLENGNVVEKIH</sequence>
<feature type="domain" description="Reverse transcriptase/retrotransposon-derived protein RNase H-like" evidence="1">
    <location>
        <begin position="10"/>
        <end position="61"/>
    </location>
</feature>
<dbReference type="Proteomes" id="UP000799118">
    <property type="component" value="Unassembled WGS sequence"/>
</dbReference>
<evidence type="ECO:0000313" key="3">
    <source>
        <dbReference type="Proteomes" id="UP000799118"/>
    </source>
</evidence>
<dbReference type="SUPFAM" id="SSF56672">
    <property type="entry name" value="DNA/RNA polymerases"/>
    <property type="match status" value="1"/>
</dbReference>
<proteinExistence type="predicted"/>